<feature type="transmembrane region" description="Helical" evidence="10">
    <location>
        <begin position="90"/>
        <end position="112"/>
    </location>
</feature>
<evidence type="ECO:0000256" key="2">
    <source>
        <dbReference type="ARBA" id="ARBA00012438"/>
    </source>
</evidence>
<evidence type="ECO:0000256" key="3">
    <source>
        <dbReference type="ARBA" id="ARBA00022553"/>
    </source>
</evidence>
<protein>
    <recommendedName>
        <fullName evidence="2">histidine kinase</fullName>
        <ecNumber evidence="2">2.7.13.3</ecNumber>
    </recommendedName>
</protein>
<evidence type="ECO:0000259" key="11">
    <source>
        <dbReference type="Pfam" id="PF02518"/>
    </source>
</evidence>
<evidence type="ECO:0000256" key="1">
    <source>
        <dbReference type="ARBA" id="ARBA00000085"/>
    </source>
</evidence>
<keyword evidence="3" id="KW-0597">Phosphoprotein</keyword>
<evidence type="ECO:0000256" key="10">
    <source>
        <dbReference type="SAM" id="Phobius"/>
    </source>
</evidence>
<keyword evidence="7" id="KW-0067">ATP-binding</keyword>
<feature type="compositionally biased region" description="Low complexity" evidence="9">
    <location>
        <begin position="19"/>
        <end position="33"/>
    </location>
</feature>
<keyword evidence="14" id="KW-1185">Reference proteome</keyword>
<keyword evidence="6 13" id="KW-0418">Kinase</keyword>
<dbReference type="GO" id="GO:0005524">
    <property type="term" value="F:ATP binding"/>
    <property type="evidence" value="ECO:0007669"/>
    <property type="project" value="UniProtKB-KW"/>
</dbReference>
<keyword evidence="8" id="KW-0902">Two-component regulatory system</keyword>
<accession>A0A4P6KE96</accession>
<dbReference type="EMBL" id="CP035806">
    <property type="protein sequence ID" value="QBE48430.1"/>
    <property type="molecule type" value="Genomic_DNA"/>
</dbReference>
<dbReference type="PANTHER" id="PTHR24421">
    <property type="entry name" value="NITRATE/NITRITE SENSOR PROTEIN NARX-RELATED"/>
    <property type="match status" value="1"/>
</dbReference>
<evidence type="ECO:0000256" key="8">
    <source>
        <dbReference type="ARBA" id="ARBA00023012"/>
    </source>
</evidence>
<gene>
    <name evidence="13" type="ORF">EVS81_05885</name>
</gene>
<evidence type="ECO:0000313" key="14">
    <source>
        <dbReference type="Proteomes" id="UP000289260"/>
    </source>
</evidence>
<feature type="compositionally biased region" description="Basic and acidic residues" evidence="9">
    <location>
        <begin position="9"/>
        <end position="18"/>
    </location>
</feature>
<proteinExistence type="predicted"/>
<keyword evidence="4" id="KW-0808">Transferase</keyword>
<dbReference type="EC" id="2.7.13.3" evidence="2"/>
<name>A0A4P6KE96_9MICO</name>
<feature type="transmembrane region" description="Helical" evidence="10">
    <location>
        <begin position="119"/>
        <end position="138"/>
    </location>
</feature>
<dbReference type="InterPro" id="IPR036890">
    <property type="entry name" value="HATPase_C_sf"/>
</dbReference>
<dbReference type="GO" id="GO:0000155">
    <property type="term" value="F:phosphorelay sensor kinase activity"/>
    <property type="evidence" value="ECO:0007669"/>
    <property type="project" value="InterPro"/>
</dbReference>
<sequence>MMGPCAPDSQRRRPRASDPGRQLRPGRGLPCGGRPRLCLAGGMSASPGTAREQDRAPLRRSLRRALLAVLCAALLSIALLLVAVPPSGPGGPGLLIFPVSVLLHVLIGLLAWDRRPESLMGPLLLLSAVAMLLAGLGNSMNAPLAAVGTLAATLPLATLIHMLLAFPTGRLRSGWARAAVTAGYLASTVLGLPAALWGPEPLFGAAPRPELAALGGIAQSTVGTAAFAATAAVLTVRIRRATPAERRVLAPLSAFGVVSILLLLTASQLLPTVFGWSAEAAGYLQLSVLTIAPIAVVAAALRGGIARAAELEELGVWLAHVTGERADVSAVLTRALGDPSLELWFWDPHAARYLDAAGRPIDADRFDPRRALEEVGLDGRRIGALVYDPALVPDVESVRTASRAVAIALDRERLTALLRASRADLQRSRERLVEVADAERRRIAQDLHDGLQAELVLLGIEAQQLAHAAAGDRRVAERAVGLRRSIDRSAAGLRELVHDVMPASLVQRGLSAAAEDLVDRMPIPVRLSLRLDGRDLPPAVESTVYFVIAEALANVVKHAEAGSGSVRIEIAGSSLHLEVGDDGRGGARPGSGSGLTGIAERIDVLGGAWDLRSPAGGGTRIRAEVPCV</sequence>
<keyword evidence="10" id="KW-1133">Transmembrane helix</keyword>
<evidence type="ECO:0000256" key="6">
    <source>
        <dbReference type="ARBA" id="ARBA00022777"/>
    </source>
</evidence>
<dbReference type="InterPro" id="IPR011712">
    <property type="entry name" value="Sig_transdc_His_kin_sub3_dim/P"/>
</dbReference>
<dbReference type="GO" id="GO:0046983">
    <property type="term" value="F:protein dimerization activity"/>
    <property type="evidence" value="ECO:0007669"/>
    <property type="project" value="InterPro"/>
</dbReference>
<evidence type="ECO:0000256" key="9">
    <source>
        <dbReference type="SAM" id="MobiDB-lite"/>
    </source>
</evidence>
<dbReference type="PANTHER" id="PTHR24421:SF10">
    <property type="entry name" value="NITRATE_NITRITE SENSOR PROTEIN NARQ"/>
    <property type="match status" value="1"/>
</dbReference>
<organism evidence="13 14">
    <name type="scientific">Leucobacter triazinivorans</name>
    <dbReference type="NCBI Taxonomy" id="1784719"/>
    <lineage>
        <taxon>Bacteria</taxon>
        <taxon>Bacillati</taxon>
        <taxon>Actinomycetota</taxon>
        <taxon>Actinomycetes</taxon>
        <taxon>Micrococcales</taxon>
        <taxon>Microbacteriaceae</taxon>
        <taxon>Leucobacter</taxon>
    </lineage>
</organism>
<feature type="region of interest" description="Disordered" evidence="9">
    <location>
        <begin position="1"/>
        <end position="33"/>
    </location>
</feature>
<feature type="domain" description="Signal transduction histidine kinase subgroup 3 dimerisation and phosphoacceptor" evidence="12">
    <location>
        <begin position="439"/>
        <end position="504"/>
    </location>
</feature>
<feature type="transmembrane region" description="Helical" evidence="10">
    <location>
        <begin position="178"/>
        <end position="197"/>
    </location>
</feature>
<evidence type="ECO:0000256" key="4">
    <source>
        <dbReference type="ARBA" id="ARBA00022679"/>
    </source>
</evidence>
<evidence type="ECO:0000256" key="5">
    <source>
        <dbReference type="ARBA" id="ARBA00022741"/>
    </source>
</evidence>
<keyword evidence="10" id="KW-0472">Membrane</keyword>
<dbReference type="Pfam" id="PF07730">
    <property type="entry name" value="HisKA_3"/>
    <property type="match status" value="1"/>
</dbReference>
<dbReference type="KEGG" id="ltr:EVS81_05885"/>
<keyword evidence="10" id="KW-0812">Transmembrane</keyword>
<feature type="transmembrane region" description="Helical" evidence="10">
    <location>
        <begin position="65"/>
        <end position="84"/>
    </location>
</feature>
<feature type="transmembrane region" description="Helical" evidence="10">
    <location>
        <begin position="217"/>
        <end position="236"/>
    </location>
</feature>
<dbReference type="InterPro" id="IPR003594">
    <property type="entry name" value="HATPase_dom"/>
</dbReference>
<dbReference type="CDD" id="cd16917">
    <property type="entry name" value="HATPase_UhpB-NarQ-NarX-like"/>
    <property type="match status" value="1"/>
</dbReference>
<keyword evidence="5" id="KW-0547">Nucleotide-binding</keyword>
<dbReference type="SUPFAM" id="SSF55874">
    <property type="entry name" value="ATPase domain of HSP90 chaperone/DNA topoisomerase II/histidine kinase"/>
    <property type="match status" value="1"/>
</dbReference>
<evidence type="ECO:0000259" key="12">
    <source>
        <dbReference type="Pfam" id="PF07730"/>
    </source>
</evidence>
<feature type="transmembrane region" description="Helical" evidence="10">
    <location>
        <begin position="282"/>
        <end position="301"/>
    </location>
</feature>
<dbReference type="Gene3D" id="1.20.5.1930">
    <property type="match status" value="1"/>
</dbReference>
<feature type="domain" description="Histidine kinase/HSP90-like ATPase" evidence="11">
    <location>
        <begin position="541"/>
        <end position="626"/>
    </location>
</feature>
<dbReference type="Gene3D" id="3.30.565.10">
    <property type="entry name" value="Histidine kinase-like ATPase, C-terminal domain"/>
    <property type="match status" value="1"/>
</dbReference>
<dbReference type="InterPro" id="IPR050482">
    <property type="entry name" value="Sensor_HK_TwoCompSys"/>
</dbReference>
<feature type="transmembrane region" description="Helical" evidence="10">
    <location>
        <begin position="144"/>
        <end position="166"/>
    </location>
</feature>
<dbReference type="GO" id="GO:0016020">
    <property type="term" value="C:membrane"/>
    <property type="evidence" value="ECO:0007669"/>
    <property type="project" value="InterPro"/>
</dbReference>
<dbReference type="AlphaFoldDB" id="A0A4P6KE96"/>
<dbReference type="Proteomes" id="UP000289260">
    <property type="component" value="Chromosome"/>
</dbReference>
<evidence type="ECO:0000256" key="7">
    <source>
        <dbReference type="ARBA" id="ARBA00022840"/>
    </source>
</evidence>
<evidence type="ECO:0000313" key="13">
    <source>
        <dbReference type="EMBL" id="QBE48430.1"/>
    </source>
</evidence>
<dbReference type="OrthoDB" id="5242012at2"/>
<reference evidence="13 14" key="1">
    <citation type="submission" date="2019-02" db="EMBL/GenBank/DDBJ databases">
        <authorList>
            <person name="Sun L."/>
            <person name="Pan D."/>
            <person name="Wu X."/>
        </authorList>
    </citation>
    <scope>NUCLEOTIDE SEQUENCE [LARGE SCALE GENOMIC DNA]</scope>
    <source>
        <strain evidence="13 14">JW-1</strain>
    </source>
</reference>
<comment type="catalytic activity">
    <reaction evidence="1">
        <text>ATP + protein L-histidine = ADP + protein N-phospho-L-histidine.</text>
        <dbReference type="EC" id="2.7.13.3"/>
    </reaction>
</comment>
<dbReference type="Pfam" id="PF02518">
    <property type="entry name" value="HATPase_c"/>
    <property type="match status" value="1"/>
</dbReference>
<feature type="transmembrane region" description="Helical" evidence="10">
    <location>
        <begin position="248"/>
        <end position="270"/>
    </location>
</feature>